<dbReference type="FunFam" id="3.40.850.10:FF:000012">
    <property type="entry name" value="Kinesin-like protein"/>
    <property type="match status" value="1"/>
</dbReference>
<feature type="domain" description="Kinesin motor" evidence="10">
    <location>
        <begin position="167"/>
        <end position="490"/>
    </location>
</feature>
<dbReference type="PROSITE" id="PS00411">
    <property type="entry name" value="KINESIN_MOTOR_1"/>
    <property type="match status" value="1"/>
</dbReference>
<dbReference type="InterPro" id="IPR036961">
    <property type="entry name" value="Kinesin_motor_dom_sf"/>
</dbReference>
<organism evidence="11">
    <name type="scientific">Opuntia streptacantha</name>
    <name type="common">Prickly pear cactus</name>
    <name type="synonym">Opuntia cardona</name>
    <dbReference type="NCBI Taxonomy" id="393608"/>
    <lineage>
        <taxon>Eukaryota</taxon>
        <taxon>Viridiplantae</taxon>
        <taxon>Streptophyta</taxon>
        <taxon>Embryophyta</taxon>
        <taxon>Tracheophyta</taxon>
        <taxon>Spermatophyta</taxon>
        <taxon>Magnoliopsida</taxon>
        <taxon>eudicotyledons</taxon>
        <taxon>Gunneridae</taxon>
        <taxon>Pentapetalae</taxon>
        <taxon>Caryophyllales</taxon>
        <taxon>Cactineae</taxon>
        <taxon>Cactaceae</taxon>
        <taxon>Opuntioideae</taxon>
        <taxon>Opuntia</taxon>
    </lineage>
</organism>
<proteinExistence type="inferred from homology"/>
<feature type="region of interest" description="Disordered" evidence="9">
    <location>
        <begin position="345"/>
        <end position="365"/>
    </location>
</feature>
<dbReference type="GO" id="GO:0005874">
    <property type="term" value="C:microtubule"/>
    <property type="evidence" value="ECO:0007669"/>
    <property type="project" value="UniProtKB-KW"/>
</dbReference>
<evidence type="ECO:0000256" key="3">
    <source>
        <dbReference type="ARBA" id="ARBA00022840"/>
    </source>
</evidence>
<dbReference type="PANTHER" id="PTHR47971">
    <property type="entry name" value="KINESIN-RELATED PROTEIN 6"/>
    <property type="match status" value="1"/>
</dbReference>
<dbReference type="InterPro" id="IPR019821">
    <property type="entry name" value="Kinesin_motor_CS"/>
</dbReference>
<dbReference type="InterPro" id="IPR001752">
    <property type="entry name" value="Kinesin_motor_dom"/>
</dbReference>
<dbReference type="Gene3D" id="3.40.850.10">
    <property type="entry name" value="Kinesin motor domain"/>
    <property type="match status" value="1"/>
</dbReference>
<dbReference type="Pfam" id="PF00225">
    <property type="entry name" value="Kinesin"/>
    <property type="match status" value="1"/>
</dbReference>
<dbReference type="InterPro" id="IPR027417">
    <property type="entry name" value="P-loop_NTPase"/>
</dbReference>
<feature type="binding site" evidence="6">
    <location>
        <begin position="256"/>
        <end position="263"/>
    </location>
    <ligand>
        <name>ATP</name>
        <dbReference type="ChEBI" id="CHEBI:30616"/>
    </ligand>
</feature>
<keyword evidence="8" id="KW-0175">Coiled coil</keyword>
<evidence type="ECO:0000256" key="4">
    <source>
        <dbReference type="ARBA" id="ARBA00023175"/>
    </source>
</evidence>
<dbReference type="GO" id="GO:0003777">
    <property type="term" value="F:microtubule motor activity"/>
    <property type="evidence" value="ECO:0007669"/>
    <property type="project" value="InterPro"/>
</dbReference>
<evidence type="ECO:0000256" key="7">
    <source>
        <dbReference type="RuleBase" id="RU000394"/>
    </source>
</evidence>
<dbReference type="CDD" id="cd01367">
    <property type="entry name" value="KISc_KIF2_like"/>
    <property type="match status" value="1"/>
</dbReference>
<dbReference type="AlphaFoldDB" id="A0A7C9ECB7"/>
<comment type="similarity">
    <text evidence="5">Belongs to the TRAFAC class myosin-kinesin ATPase superfamily. Kinesin family. KIN-13 subfamily.</text>
</comment>
<feature type="coiled-coil region" evidence="8">
    <location>
        <begin position="602"/>
        <end position="633"/>
    </location>
</feature>
<reference evidence="11" key="1">
    <citation type="journal article" date="2013" name="J. Plant Res.">
        <title>Effect of fungi and light on seed germination of three Opuntia species from semiarid lands of central Mexico.</title>
        <authorList>
            <person name="Delgado-Sanchez P."/>
            <person name="Jimenez-Bremont J.F."/>
            <person name="Guerrero-Gonzalez Mde L."/>
            <person name="Flores J."/>
        </authorList>
    </citation>
    <scope>NUCLEOTIDE SEQUENCE</scope>
    <source>
        <tissue evidence="11">Cladode</tissue>
    </source>
</reference>
<dbReference type="PANTHER" id="PTHR47971:SF9">
    <property type="entry name" value="KINESIN-LIKE PROTEIN KIN-13B"/>
    <property type="match status" value="1"/>
</dbReference>
<dbReference type="GO" id="GO:0008017">
    <property type="term" value="F:microtubule binding"/>
    <property type="evidence" value="ECO:0007669"/>
    <property type="project" value="InterPro"/>
</dbReference>
<dbReference type="SUPFAM" id="SSF52540">
    <property type="entry name" value="P-loop containing nucleoside triphosphate hydrolases"/>
    <property type="match status" value="1"/>
</dbReference>
<protein>
    <recommendedName>
        <fullName evidence="7">Kinesin-like protein</fullName>
    </recommendedName>
</protein>
<dbReference type="GO" id="GO:0016787">
    <property type="term" value="F:hydrolase activity"/>
    <property type="evidence" value="ECO:0007669"/>
    <property type="project" value="UniProtKB-KW"/>
</dbReference>
<dbReference type="GO" id="GO:0007018">
    <property type="term" value="P:microtubule-based movement"/>
    <property type="evidence" value="ECO:0007669"/>
    <property type="project" value="InterPro"/>
</dbReference>
<dbReference type="PROSITE" id="PS50067">
    <property type="entry name" value="KINESIN_MOTOR_2"/>
    <property type="match status" value="1"/>
</dbReference>
<accession>A0A7C9ECB7</accession>
<feature type="region of interest" description="Disordered" evidence="9">
    <location>
        <begin position="46"/>
        <end position="95"/>
    </location>
</feature>
<feature type="compositionally biased region" description="Polar residues" evidence="9">
    <location>
        <begin position="507"/>
        <end position="520"/>
    </location>
</feature>
<evidence type="ECO:0000313" key="11">
    <source>
        <dbReference type="EMBL" id="MBA4664682.1"/>
    </source>
</evidence>
<dbReference type="InterPro" id="IPR027640">
    <property type="entry name" value="Kinesin-like_fam"/>
</dbReference>
<evidence type="ECO:0000256" key="1">
    <source>
        <dbReference type="ARBA" id="ARBA00022701"/>
    </source>
</evidence>
<evidence type="ECO:0000256" key="2">
    <source>
        <dbReference type="ARBA" id="ARBA00022741"/>
    </source>
</evidence>
<keyword evidence="2 6" id="KW-0547">Nucleotide-binding</keyword>
<feature type="region of interest" description="Disordered" evidence="9">
    <location>
        <begin position="490"/>
        <end position="528"/>
    </location>
</feature>
<keyword evidence="11" id="KW-0378">Hydrolase</keyword>
<dbReference type="GO" id="GO:1903338">
    <property type="term" value="P:regulation of cell wall organization or biogenesis"/>
    <property type="evidence" value="ECO:0007669"/>
    <property type="project" value="UniProtKB-ARBA"/>
</dbReference>
<name>A0A7C9ECB7_OPUST</name>
<dbReference type="EMBL" id="GISG01224545">
    <property type="protein sequence ID" value="MBA4664682.1"/>
    <property type="molecule type" value="Transcribed_RNA"/>
</dbReference>
<evidence type="ECO:0000259" key="10">
    <source>
        <dbReference type="PROSITE" id="PS50067"/>
    </source>
</evidence>
<evidence type="ECO:0000256" key="6">
    <source>
        <dbReference type="PROSITE-ProRule" id="PRU00283"/>
    </source>
</evidence>
<evidence type="ECO:0000256" key="9">
    <source>
        <dbReference type="SAM" id="MobiDB-lite"/>
    </source>
</evidence>
<keyword evidence="1 7" id="KW-0493">Microtubule</keyword>
<dbReference type="SMART" id="SM00129">
    <property type="entry name" value="KISc"/>
    <property type="match status" value="1"/>
</dbReference>
<dbReference type="GO" id="GO:0005524">
    <property type="term" value="F:ATP binding"/>
    <property type="evidence" value="ECO:0007669"/>
    <property type="project" value="UniProtKB-UniRule"/>
</dbReference>
<feature type="compositionally biased region" description="Low complexity" evidence="9">
    <location>
        <begin position="346"/>
        <end position="357"/>
    </location>
</feature>
<keyword evidence="3 6" id="KW-0067">ATP-binding</keyword>
<keyword evidence="4 6" id="KW-0505">Motor protein</keyword>
<evidence type="ECO:0000256" key="5">
    <source>
        <dbReference type="ARBA" id="ARBA00061030"/>
    </source>
</evidence>
<sequence>MNGRQMQRSGASTALHQRQYSDNFLDNGLLLQSNIAQQDYGYYGQGARGGRNGQRGGGGEYCTEPSTPPMNPSRISRKNSEGQISPSEYSPGLLDLHSHDTELIPEIPGHVQYNGSSLYQSFQNRSFDDFEIPNNKQTGNNRAHGLPENNLMKSLSVDKDKASSVAKIKVVVRKRPLNKKELAKNEEDIIETNANSLTVHETKLKVDLTEYVEKHNFVFDAVLNEEVSNDEVYRETVEPIVPIIFQRTKATCFAYGQTGSGKTYTMKPLPLKASRDILRLMHHTYRNQGFQLFVSFFEIYGGKLFDLLNDRKKLCMREDGKQQVCIVGLQEYRVSDVEMIKELIERGNSTRSTGTTGANEESSRSHAILQLAVKRTVEGAESKPPRLVGKLSFIDLAGSERGADTTDNDKQTRIEGAEINKSLLALKECIRALDNDQNHIPFRGSKLTEVLRDSFVGNSRTVMISCISPSSGSCEHTLNTLRYADRVKSLSKGSNPKKDVMLPPSNVRESTTFPVSSGVPTSLKEDGNDAWSQHIEREEYEISEEMYDQPKISWKKNGKLDSFPYTSEDKIRTAKGQAKWKDQSKVDAKSLDSDDDDLNDLLQEEEDLVNAHRRQVEETMDIVKEEMNLLVEADQPGNQLDDYITRLNAILSQKAAGILQLQTRLANFQRRLKEYDVIVSSAAY</sequence>
<dbReference type="PRINTS" id="PR00380">
    <property type="entry name" value="KINESINHEAVY"/>
</dbReference>
<dbReference type="GO" id="GO:0007019">
    <property type="term" value="P:microtubule depolymerization"/>
    <property type="evidence" value="ECO:0007669"/>
    <property type="project" value="TreeGrafter"/>
</dbReference>
<feature type="compositionally biased region" description="Gly residues" evidence="9">
    <location>
        <begin position="46"/>
        <end position="60"/>
    </location>
</feature>
<evidence type="ECO:0000256" key="8">
    <source>
        <dbReference type="SAM" id="Coils"/>
    </source>
</evidence>
<reference evidence="11" key="2">
    <citation type="submission" date="2020-07" db="EMBL/GenBank/DDBJ databases">
        <authorList>
            <person name="Vera ALvarez R."/>
            <person name="Arias-Moreno D.M."/>
            <person name="Jimenez-Jacinto V."/>
            <person name="Jimenez-Bremont J.F."/>
            <person name="Swaminathan K."/>
            <person name="Moose S.P."/>
            <person name="Guerrero-Gonzalez M.L."/>
            <person name="Marino-Ramirez L."/>
            <person name="Landsman D."/>
            <person name="Rodriguez-Kessler M."/>
            <person name="Delgado-Sanchez P."/>
        </authorList>
    </citation>
    <scope>NUCLEOTIDE SEQUENCE</scope>
    <source>
        <tissue evidence="11">Cladode</tissue>
    </source>
</reference>